<reference evidence="1" key="2">
    <citation type="submission" date="2023-01" db="EMBL/GenBank/DDBJ databases">
        <authorList>
            <person name="Petersen C."/>
        </authorList>
    </citation>
    <scope>NUCLEOTIDE SEQUENCE</scope>
    <source>
        <strain evidence="1">IBT 17514</strain>
    </source>
</reference>
<gene>
    <name evidence="1" type="ORF">N7493_001176</name>
</gene>
<dbReference type="AlphaFoldDB" id="A0AAD6HTR5"/>
<dbReference type="EMBL" id="JAQJAN010000002">
    <property type="protein sequence ID" value="KAJ5738021.1"/>
    <property type="molecule type" value="Genomic_DNA"/>
</dbReference>
<dbReference type="GO" id="GO:0072330">
    <property type="term" value="P:monocarboxylic acid biosynthetic process"/>
    <property type="evidence" value="ECO:0007669"/>
    <property type="project" value="UniProtKB-ARBA"/>
</dbReference>
<comment type="caution">
    <text evidence="1">The sequence shown here is derived from an EMBL/GenBank/DDBJ whole genome shotgun (WGS) entry which is preliminary data.</text>
</comment>
<dbReference type="Proteomes" id="UP001215712">
    <property type="component" value="Unassembled WGS sequence"/>
</dbReference>
<sequence length="169" mass="18794">MVPAGVALLSPVPDLAGAFASFERNAHCDIYPLLIEKLPYLEKRFPTDHIWPTKPPRAKFYCEAGMLAHPLVSTALAEDWSGSCPIWIGMGQEQAQDCSRMVIQEAHRAGVSSKQILEKWMQAIVQFGKGLGEQPPSSACFVRARELKEEALDLDNLIDLSLEEVRKMT</sequence>
<protein>
    <submittedName>
        <fullName evidence="1">Alpha/beta-hydrolase</fullName>
    </submittedName>
</protein>
<dbReference type="GO" id="GO:0017000">
    <property type="term" value="P:antibiotic biosynthetic process"/>
    <property type="evidence" value="ECO:0007669"/>
    <property type="project" value="UniProtKB-ARBA"/>
</dbReference>
<name>A0AAD6HTR5_9EURO</name>
<proteinExistence type="predicted"/>
<dbReference type="InterPro" id="IPR029058">
    <property type="entry name" value="AB_hydrolase_fold"/>
</dbReference>
<evidence type="ECO:0000313" key="2">
    <source>
        <dbReference type="Proteomes" id="UP001215712"/>
    </source>
</evidence>
<dbReference type="Gene3D" id="3.40.50.1820">
    <property type="entry name" value="alpha/beta hydrolase"/>
    <property type="match status" value="1"/>
</dbReference>
<reference evidence="1" key="1">
    <citation type="journal article" date="2023" name="IMA Fungus">
        <title>Comparative genomic study of the Penicillium genus elucidates a diverse pangenome and 15 lateral gene transfer events.</title>
        <authorList>
            <person name="Petersen C."/>
            <person name="Sorensen T."/>
            <person name="Nielsen M.R."/>
            <person name="Sondergaard T.E."/>
            <person name="Sorensen J.L."/>
            <person name="Fitzpatrick D.A."/>
            <person name="Frisvad J.C."/>
            <person name="Nielsen K.L."/>
        </authorList>
    </citation>
    <scope>NUCLEOTIDE SEQUENCE</scope>
    <source>
        <strain evidence="1">IBT 17514</strain>
    </source>
</reference>
<evidence type="ECO:0000313" key="1">
    <source>
        <dbReference type="EMBL" id="KAJ5738021.1"/>
    </source>
</evidence>
<keyword evidence="2" id="KW-1185">Reference proteome</keyword>
<organism evidence="1 2">
    <name type="scientific">Penicillium malachiteum</name>
    <dbReference type="NCBI Taxonomy" id="1324776"/>
    <lineage>
        <taxon>Eukaryota</taxon>
        <taxon>Fungi</taxon>
        <taxon>Dikarya</taxon>
        <taxon>Ascomycota</taxon>
        <taxon>Pezizomycotina</taxon>
        <taxon>Eurotiomycetes</taxon>
        <taxon>Eurotiomycetidae</taxon>
        <taxon>Eurotiales</taxon>
        <taxon>Aspergillaceae</taxon>
        <taxon>Penicillium</taxon>
    </lineage>
</organism>
<accession>A0AAD6HTR5</accession>